<name>G2QUB6_THETT</name>
<sequence>MADKESNTISSHPPADADIQPAPRAVAVPKKARSDLTAAISGKVPNLQLSEILPGNTEVSNLAILGLPCPLLPLLSSHLRGKGPKADRWSELSMSQRGMLFFQNQDFNQPGLAYADITFENIPCDQAILEIVHLPKDVGADTLWALGYEAYGSLSPIVQKLAESLAATHYQPNFARVIRGTGRGANGRIPWRSQEHRIAIQGWINGVTECESEILKASGRETS</sequence>
<proteinExistence type="inferred from homology"/>
<dbReference type="GeneID" id="11521171"/>
<evidence type="ECO:0000256" key="6">
    <source>
        <dbReference type="ARBA" id="ARBA00023004"/>
    </source>
</evidence>
<evidence type="ECO:0000256" key="2">
    <source>
        <dbReference type="ARBA" id="ARBA00005896"/>
    </source>
</evidence>
<dbReference type="InterPro" id="IPR042098">
    <property type="entry name" value="TauD-like_sf"/>
</dbReference>
<protein>
    <submittedName>
        <fullName evidence="8">Uncharacterized protein</fullName>
    </submittedName>
</protein>
<keyword evidence="3" id="KW-0479">Metal-binding</keyword>
<dbReference type="EMBL" id="CP003009">
    <property type="protein sequence ID" value="AEO63668.1"/>
    <property type="molecule type" value="Genomic_DNA"/>
</dbReference>
<feature type="region of interest" description="Disordered" evidence="7">
    <location>
        <begin position="1"/>
        <end position="23"/>
    </location>
</feature>
<gene>
    <name evidence="8" type="ORF">THITE_113298</name>
</gene>
<dbReference type="RefSeq" id="XP_003650004.1">
    <property type="nucleotide sequence ID" value="XM_003649956.1"/>
</dbReference>
<evidence type="ECO:0000256" key="4">
    <source>
        <dbReference type="ARBA" id="ARBA00022964"/>
    </source>
</evidence>
<dbReference type="GO" id="GO:0016706">
    <property type="term" value="F:2-oxoglutarate-dependent dioxygenase activity"/>
    <property type="evidence" value="ECO:0007669"/>
    <property type="project" value="TreeGrafter"/>
</dbReference>
<dbReference type="Gene3D" id="3.60.130.10">
    <property type="entry name" value="Clavaminate synthase-like"/>
    <property type="match status" value="1"/>
</dbReference>
<dbReference type="PANTHER" id="PTHR30468:SF10">
    <property type="entry name" value="TAUD_TFDA-LIKE DOMAIN-CONTAINING PROTEIN"/>
    <property type="match status" value="1"/>
</dbReference>
<keyword evidence="6" id="KW-0408">Iron</keyword>
<evidence type="ECO:0000313" key="9">
    <source>
        <dbReference type="Proteomes" id="UP000008181"/>
    </source>
</evidence>
<keyword evidence="9" id="KW-1185">Reference proteome</keyword>
<organism evidence="8 9">
    <name type="scientific">Thermothielavioides terrestris (strain ATCC 38088 / NRRL 8126)</name>
    <name type="common">Thielavia terrestris</name>
    <dbReference type="NCBI Taxonomy" id="578455"/>
    <lineage>
        <taxon>Eukaryota</taxon>
        <taxon>Fungi</taxon>
        <taxon>Dikarya</taxon>
        <taxon>Ascomycota</taxon>
        <taxon>Pezizomycotina</taxon>
        <taxon>Sordariomycetes</taxon>
        <taxon>Sordariomycetidae</taxon>
        <taxon>Sordariales</taxon>
        <taxon>Chaetomiaceae</taxon>
        <taxon>Thermothielavioides</taxon>
        <taxon>Thermothielavioides terrestris</taxon>
    </lineage>
</organism>
<comment type="similarity">
    <text evidence="2">Belongs to the TfdA dioxygenase family.</text>
</comment>
<keyword evidence="4" id="KW-0223">Dioxygenase</keyword>
<evidence type="ECO:0000256" key="7">
    <source>
        <dbReference type="SAM" id="MobiDB-lite"/>
    </source>
</evidence>
<evidence type="ECO:0000313" key="8">
    <source>
        <dbReference type="EMBL" id="AEO63668.1"/>
    </source>
</evidence>
<dbReference type="AlphaFoldDB" id="G2QUB6"/>
<dbReference type="Proteomes" id="UP000008181">
    <property type="component" value="Chromosome 1"/>
</dbReference>
<reference evidence="8 9" key="1">
    <citation type="journal article" date="2011" name="Nat. Biotechnol.">
        <title>Comparative genomic analysis of the thermophilic biomass-degrading fungi Myceliophthora thermophila and Thielavia terrestris.</title>
        <authorList>
            <person name="Berka R.M."/>
            <person name="Grigoriev I.V."/>
            <person name="Otillar R."/>
            <person name="Salamov A."/>
            <person name="Grimwood J."/>
            <person name="Reid I."/>
            <person name="Ishmael N."/>
            <person name="John T."/>
            <person name="Darmond C."/>
            <person name="Moisan M.-C."/>
            <person name="Henrissat B."/>
            <person name="Coutinho P.M."/>
            <person name="Lombard V."/>
            <person name="Natvig D.O."/>
            <person name="Lindquist E."/>
            <person name="Schmutz J."/>
            <person name="Lucas S."/>
            <person name="Harris P."/>
            <person name="Powlowski J."/>
            <person name="Bellemare A."/>
            <person name="Taylor D."/>
            <person name="Butler G."/>
            <person name="de Vries R.P."/>
            <person name="Allijn I.E."/>
            <person name="van den Brink J."/>
            <person name="Ushinsky S."/>
            <person name="Storms R."/>
            <person name="Powell A.J."/>
            <person name="Paulsen I.T."/>
            <person name="Elbourne L.D.H."/>
            <person name="Baker S.E."/>
            <person name="Magnuson J."/>
            <person name="LaBoissiere S."/>
            <person name="Clutterbuck A.J."/>
            <person name="Martinez D."/>
            <person name="Wogulis M."/>
            <person name="de Leon A.L."/>
            <person name="Rey M.W."/>
            <person name="Tsang A."/>
        </authorList>
    </citation>
    <scope>NUCLEOTIDE SEQUENCE [LARGE SCALE GENOMIC DNA]</scope>
    <source>
        <strain evidence="9">ATCC 38088 / NRRL 8126</strain>
    </source>
</reference>
<evidence type="ECO:0000256" key="1">
    <source>
        <dbReference type="ARBA" id="ARBA00001954"/>
    </source>
</evidence>
<dbReference type="GO" id="GO:0046872">
    <property type="term" value="F:metal ion binding"/>
    <property type="evidence" value="ECO:0007669"/>
    <property type="project" value="UniProtKB-KW"/>
</dbReference>
<dbReference type="SUPFAM" id="SSF51197">
    <property type="entry name" value="Clavaminate synthase-like"/>
    <property type="match status" value="1"/>
</dbReference>
<evidence type="ECO:0000256" key="3">
    <source>
        <dbReference type="ARBA" id="ARBA00022723"/>
    </source>
</evidence>
<dbReference type="HOGENOM" id="CLU_1240877_0_0_1"/>
<dbReference type="eggNOG" id="ENOG502QS4K">
    <property type="taxonomic scope" value="Eukaryota"/>
</dbReference>
<dbReference type="PANTHER" id="PTHR30468">
    <property type="entry name" value="ALPHA-KETOGLUTARATE-DEPENDENT SULFONATE DIOXYGENASE"/>
    <property type="match status" value="1"/>
</dbReference>
<dbReference type="KEGG" id="ttt:THITE_113298"/>
<dbReference type="InterPro" id="IPR051323">
    <property type="entry name" value="AtsK-like"/>
</dbReference>
<keyword evidence="5" id="KW-0560">Oxidoreductase</keyword>
<comment type="cofactor">
    <cofactor evidence="1">
        <name>Fe(2+)</name>
        <dbReference type="ChEBI" id="CHEBI:29033"/>
    </cofactor>
</comment>
<accession>G2QUB6</accession>
<dbReference type="GO" id="GO:0005737">
    <property type="term" value="C:cytoplasm"/>
    <property type="evidence" value="ECO:0007669"/>
    <property type="project" value="TreeGrafter"/>
</dbReference>
<evidence type="ECO:0000256" key="5">
    <source>
        <dbReference type="ARBA" id="ARBA00023002"/>
    </source>
</evidence>